<keyword evidence="11" id="KW-1185">Reference proteome</keyword>
<evidence type="ECO:0000256" key="6">
    <source>
        <dbReference type="ARBA" id="ARBA00023136"/>
    </source>
</evidence>
<comment type="caution">
    <text evidence="10">The sequence shown here is derived from an EMBL/GenBank/DDBJ whole genome shotgun (WGS) entry which is preliminary data.</text>
</comment>
<dbReference type="PROSITE" id="PS52016">
    <property type="entry name" value="TONB_DEPENDENT_REC_3"/>
    <property type="match status" value="1"/>
</dbReference>
<accession>A0ABR6KFR9</accession>
<gene>
    <name evidence="10" type="ORF">GGQ57_000231</name>
</gene>
<dbReference type="SUPFAM" id="SSF56935">
    <property type="entry name" value="Porins"/>
    <property type="match status" value="1"/>
</dbReference>
<evidence type="ECO:0000313" key="11">
    <source>
        <dbReference type="Proteomes" id="UP000533637"/>
    </source>
</evidence>
<dbReference type="PANTHER" id="PTHR30069">
    <property type="entry name" value="TONB-DEPENDENT OUTER MEMBRANE RECEPTOR"/>
    <property type="match status" value="1"/>
</dbReference>
<proteinExistence type="inferred from homology"/>
<keyword evidence="6 8" id="KW-0472">Membrane</keyword>
<dbReference type="Gene3D" id="2.60.40.1120">
    <property type="entry name" value="Carboxypeptidase-like, regulatory domain"/>
    <property type="match status" value="1"/>
</dbReference>
<dbReference type="EMBL" id="JACHOC010000001">
    <property type="protein sequence ID" value="MBB4620357.1"/>
    <property type="molecule type" value="Genomic_DNA"/>
</dbReference>
<keyword evidence="2 8" id="KW-0813">Transport</keyword>
<keyword evidence="10" id="KW-0675">Receptor</keyword>
<dbReference type="RefSeq" id="WP_183668415.1">
    <property type="nucleotide sequence ID" value="NZ_BMPB01000006.1"/>
</dbReference>
<sequence length="921" mass="103900">MEKVFQGRLFAPVALAAMMMILILSGLQAQTNRVDEIRKVTLNRQKVSVREVLDEIQQQVGVSFSYESSLLDGFPKVTFRANDETLEDCLGRLFVHLPIAYSMTGKIVVLKYKPRQVQVTVSGFVRDKRSAESLIGASVYEVNSRAGTASNNFGFFSLTLPAGKMKIQASYIGYGTQVYDLKELNRDTILAIDLTPTASLQEVVVTGTSGSKQSVLSTQMGALEINRKTINEMPVMFGEADIIKTLQLTPGVMAGTEGTAGMYVRGGNVDENLFLIDGNPVYQINHIGGLFSAFNGEAISGIDFFKAGFPARYGGRLSSVADVHTREGNMREYHGSATIGLISGNLNLEGPIIKDRTSFNIALRRTWLDVLTAPAIGITNRIIKKDGSKVRGRYAFHDLNLKINHSFNDRSRLYLSVYNGNDVLKGGGSEFSTPDEEDYYKDDTDINLRWGNLMATAGWTYVFNNQLFGKVSGVFTRYHSKLKHLENKLSGDEESEDYYNTFNETSTQTGIMDVGLRTSFDYLPLASHHVRFGGDYLLHRFRPEYNRAASSETNVSDTTNIGKVLADDLFWAHEAGIFAEDDWCLSPAVKLNAGLRISLFNVQSKTYIDWEPRASLRWLIKNNLSFKASYAWMTQYVHLISNSFISLPTDAWMPVTSKLKPLESDQMSAGFYYALNKEYNFSLEGYYKRMNNLLEYRDGQSFAPSYVNWEKKMTIGKGRSYGTEFMVSKETGRLTGWIGYTLSWSDRKFPELNRGERYPARYDNRHKLNIVGVYKLSHKVELSAAWTYASGNHATLSLENYDQAAPPELDLPSDNNYDPGSHDYVTDWGNIDYYDIRNNYQLPAYHRLDLAIKIFRPKKSGRLGIWTVSIYNVYSRMNPFMIYKSERKVPDPDSSWGKSVPAFKQLGIIPVVPSISYTYKF</sequence>
<comment type="similarity">
    <text evidence="8">Belongs to the TonB-dependent receptor family.</text>
</comment>
<keyword evidence="5" id="KW-0732">Signal</keyword>
<feature type="domain" description="TonB-dependent receptor plug" evidence="9">
    <location>
        <begin position="238"/>
        <end position="316"/>
    </location>
</feature>
<dbReference type="Pfam" id="PF07715">
    <property type="entry name" value="Plug"/>
    <property type="match status" value="1"/>
</dbReference>
<evidence type="ECO:0000256" key="5">
    <source>
        <dbReference type="ARBA" id="ARBA00022729"/>
    </source>
</evidence>
<evidence type="ECO:0000256" key="7">
    <source>
        <dbReference type="ARBA" id="ARBA00023237"/>
    </source>
</evidence>
<dbReference type="PANTHER" id="PTHR30069:SF29">
    <property type="entry name" value="HEMOGLOBIN AND HEMOGLOBIN-HAPTOGLOBIN-BINDING PROTEIN 1-RELATED"/>
    <property type="match status" value="1"/>
</dbReference>
<protein>
    <submittedName>
        <fullName evidence="10">Outer membrane receptor for ferrienterochelin and colicin</fullName>
    </submittedName>
</protein>
<dbReference type="InterPro" id="IPR039426">
    <property type="entry name" value="TonB-dep_rcpt-like"/>
</dbReference>
<keyword evidence="4 8" id="KW-0812">Transmembrane</keyword>
<dbReference type="InterPro" id="IPR036942">
    <property type="entry name" value="Beta-barrel_TonB_sf"/>
</dbReference>
<evidence type="ECO:0000256" key="8">
    <source>
        <dbReference type="PROSITE-ProRule" id="PRU01360"/>
    </source>
</evidence>
<keyword evidence="7 8" id="KW-0998">Cell outer membrane</keyword>
<dbReference type="InterPro" id="IPR012910">
    <property type="entry name" value="Plug_dom"/>
</dbReference>
<evidence type="ECO:0000256" key="2">
    <source>
        <dbReference type="ARBA" id="ARBA00022448"/>
    </source>
</evidence>
<dbReference type="InterPro" id="IPR008969">
    <property type="entry name" value="CarboxyPept-like_regulatory"/>
</dbReference>
<dbReference type="SUPFAM" id="SSF49464">
    <property type="entry name" value="Carboxypeptidase regulatory domain-like"/>
    <property type="match status" value="1"/>
</dbReference>
<evidence type="ECO:0000256" key="3">
    <source>
        <dbReference type="ARBA" id="ARBA00022452"/>
    </source>
</evidence>
<evidence type="ECO:0000259" key="9">
    <source>
        <dbReference type="Pfam" id="PF07715"/>
    </source>
</evidence>
<name>A0ABR6KFR9_9BACT</name>
<dbReference type="Pfam" id="PF13715">
    <property type="entry name" value="CarbopepD_reg_2"/>
    <property type="match status" value="1"/>
</dbReference>
<evidence type="ECO:0000313" key="10">
    <source>
        <dbReference type="EMBL" id="MBB4620357.1"/>
    </source>
</evidence>
<dbReference type="InterPro" id="IPR037066">
    <property type="entry name" value="Plug_dom_sf"/>
</dbReference>
<organism evidence="10 11">
    <name type="scientific">Parabacteroides faecis</name>
    <dbReference type="NCBI Taxonomy" id="1217282"/>
    <lineage>
        <taxon>Bacteria</taxon>
        <taxon>Pseudomonadati</taxon>
        <taxon>Bacteroidota</taxon>
        <taxon>Bacteroidia</taxon>
        <taxon>Bacteroidales</taxon>
        <taxon>Tannerellaceae</taxon>
        <taxon>Parabacteroides</taxon>
    </lineage>
</organism>
<evidence type="ECO:0000256" key="4">
    <source>
        <dbReference type="ARBA" id="ARBA00022692"/>
    </source>
</evidence>
<reference evidence="10 11" key="1">
    <citation type="submission" date="2020-08" db="EMBL/GenBank/DDBJ databases">
        <title>Genomic Encyclopedia of Type Strains, Phase IV (KMG-IV): sequencing the most valuable type-strain genomes for metagenomic binning, comparative biology and taxonomic classification.</title>
        <authorList>
            <person name="Goeker M."/>
        </authorList>
    </citation>
    <scope>NUCLEOTIDE SEQUENCE [LARGE SCALE GENOMIC DNA]</scope>
    <source>
        <strain evidence="10 11">DSM 102983</strain>
    </source>
</reference>
<dbReference type="Proteomes" id="UP000533637">
    <property type="component" value="Unassembled WGS sequence"/>
</dbReference>
<evidence type="ECO:0000256" key="1">
    <source>
        <dbReference type="ARBA" id="ARBA00004571"/>
    </source>
</evidence>
<comment type="subcellular location">
    <subcellularLocation>
        <location evidence="1 8">Cell outer membrane</location>
        <topology evidence="1 8">Multi-pass membrane protein</topology>
    </subcellularLocation>
</comment>
<dbReference type="Gene3D" id="2.40.170.20">
    <property type="entry name" value="TonB-dependent receptor, beta-barrel domain"/>
    <property type="match status" value="1"/>
</dbReference>
<keyword evidence="3 8" id="KW-1134">Transmembrane beta strand</keyword>
<dbReference type="Gene3D" id="2.170.130.10">
    <property type="entry name" value="TonB-dependent receptor, plug domain"/>
    <property type="match status" value="1"/>
</dbReference>